<dbReference type="Proteomes" id="UP000095657">
    <property type="component" value="Unassembled WGS sequence"/>
</dbReference>
<dbReference type="AlphaFoldDB" id="A0A174QI47"/>
<dbReference type="STRING" id="47678.ERS852494_02930"/>
<accession>A0A174QI47</accession>
<dbReference type="InterPro" id="IPR039425">
    <property type="entry name" value="RNA_pol_sigma-70-like"/>
</dbReference>
<dbReference type="InterPro" id="IPR013324">
    <property type="entry name" value="RNA_pol_sigma_r3/r4-like"/>
</dbReference>
<evidence type="ECO:0000259" key="5">
    <source>
        <dbReference type="SMART" id="SM00421"/>
    </source>
</evidence>
<dbReference type="PANTHER" id="PTHR43133">
    <property type="entry name" value="RNA POLYMERASE ECF-TYPE SIGMA FACTO"/>
    <property type="match status" value="1"/>
</dbReference>
<keyword evidence="4" id="KW-0804">Transcription</keyword>
<dbReference type="NCBIfam" id="TIGR02937">
    <property type="entry name" value="sigma70-ECF"/>
    <property type="match status" value="1"/>
</dbReference>
<evidence type="ECO:0000256" key="2">
    <source>
        <dbReference type="ARBA" id="ARBA00023015"/>
    </source>
</evidence>
<dbReference type="GO" id="GO:0016987">
    <property type="term" value="F:sigma factor activity"/>
    <property type="evidence" value="ECO:0007669"/>
    <property type="project" value="UniProtKB-KW"/>
</dbReference>
<dbReference type="Pfam" id="PF08281">
    <property type="entry name" value="Sigma70_r4_2"/>
    <property type="match status" value="1"/>
</dbReference>
<dbReference type="SUPFAM" id="SSF88946">
    <property type="entry name" value="Sigma2 domain of RNA polymerase sigma factors"/>
    <property type="match status" value="1"/>
</dbReference>
<evidence type="ECO:0000313" key="7">
    <source>
        <dbReference type="Proteomes" id="UP000095657"/>
    </source>
</evidence>
<evidence type="ECO:0000313" key="6">
    <source>
        <dbReference type="EMBL" id="CUP71641.1"/>
    </source>
</evidence>
<keyword evidence="2" id="KW-0805">Transcription regulation</keyword>
<dbReference type="Pfam" id="PF04542">
    <property type="entry name" value="Sigma70_r2"/>
    <property type="match status" value="1"/>
</dbReference>
<dbReference type="Gene3D" id="1.10.10.10">
    <property type="entry name" value="Winged helix-like DNA-binding domain superfamily/Winged helix DNA-binding domain"/>
    <property type="match status" value="1"/>
</dbReference>
<sequence length="188" mass="22825">MNEKEAILKLKNDSHEAFTFFYQQYWNMIYNFTRLYTNSIDDSKEIVQQVFIKLWENRKFLKEDENFEGFLFIIARNIIFNSFKRSFNEDFYKISVLKAYTETRMKDYYEIEEDIYATELKEYLTLLIDSLPPRQKEIFLLSREENLSYSEIADRLGISVKTVEHSISKSLKYLKANVRLMLIFFAFY</sequence>
<dbReference type="InterPro" id="IPR007627">
    <property type="entry name" value="RNA_pol_sigma70_r2"/>
</dbReference>
<dbReference type="SUPFAM" id="SSF88659">
    <property type="entry name" value="Sigma3 and sigma4 domains of RNA polymerase sigma factors"/>
    <property type="match status" value="1"/>
</dbReference>
<dbReference type="InterPro" id="IPR013325">
    <property type="entry name" value="RNA_pol_sigma_r2"/>
</dbReference>
<dbReference type="Gene3D" id="1.10.1740.10">
    <property type="match status" value="1"/>
</dbReference>
<protein>
    <submittedName>
        <fullName evidence="6">Putative ECF-type RNA polymerase</fullName>
    </submittedName>
</protein>
<keyword evidence="3" id="KW-0731">Sigma factor</keyword>
<dbReference type="InterPro" id="IPR014327">
    <property type="entry name" value="RNA_pol_sigma70_bacteroid"/>
</dbReference>
<proteinExistence type="inferred from homology"/>
<dbReference type="CDD" id="cd06171">
    <property type="entry name" value="Sigma70_r4"/>
    <property type="match status" value="1"/>
</dbReference>
<name>A0A174QI47_9BACE</name>
<dbReference type="InterPro" id="IPR014284">
    <property type="entry name" value="RNA_pol_sigma-70_dom"/>
</dbReference>
<reference evidence="6 7" key="1">
    <citation type="submission" date="2015-09" db="EMBL/GenBank/DDBJ databases">
        <authorList>
            <consortium name="Pathogen Informatics"/>
        </authorList>
    </citation>
    <scope>NUCLEOTIDE SEQUENCE [LARGE SCALE GENOMIC DNA]</scope>
    <source>
        <strain evidence="6 7">2789STDY5834880</strain>
    </source>
</reference>
<evidence type="ECO:0000256" key="4">
    <source>
        <dbReference type="ARBA" id="ARBA00023163"/>
    </source>
</evidence>
<evidence type="ECO:0000256" key="1">
    <source>
        <dbReference type="ARBA" id="ARBA00010641"/>
    </source>
</evidence>
<evidence type="ECO:0000256" key="3">
    <source>
        <dbReference type="ARBA" id="ARBA00023082"/>
    </source>
</evidence>
<dbReference type="PANTHER" id="PTHR43133:SF46">
    <property type="entry name" value="RNA POLYMERASE SIGMA-70 FACTOR ECF SUBFAMILY"/>
    <property type="match status" value="1"/>
</dbReference>
<dbReference type="RefSeq" id="WP_055172737.1">
    <property type="nucleotide sequence ID" value="NZ_CZAI01000006.1"/>
</dbReference>
<dbReference type="NCBIfam" id="TIGR02985">
    <property type="entry name" value="Sig70_bacteroi1"/>
    <property type="match status" value="1"/>
</dbReference>
<dbReference type="EMBL" id="CZAI01000006">
    <property type="protein sequence ID" value="CUP71641.1"/>
    <property type="molecule type" value="Genomic_DNA"/>
</dbReference>
<dbReference type="InterPro" id="IPR036388">
    <property type="entry name" value="WH-like_DNA-bd_sf"/>
</dbReference>
<dbReference type="InterPro" id="IPR000792">
    <property type="entry name" value="Tscrpt_reg_LuxR_C"/>
</dbReference>
<organism evidence="6 7">
    <name type="scientific">Bacteroides caccae</name>
    <dbReference type="NCBI Taxonomy" id="47678"/>
    <lineage>
        <taxon>Bacteria</taxon>
        <taxon>Pseudomonadati</taxon>
        <taxon>Bacteroidota</taxon>
        <taxon>Bacteroidia</taxon>
        <taxon>Bacteroidales</taxon>
        <taxon>Bacteroidaceae</taxon>
        <taxon>Bacteroides</taxon>
    </lineage>
</organism>
<dbReference type="GO" id="GO:0003677">
    <property type="term" value="F:DNA binding"/>
    <property type="evidence" value="ECO:0007669"/>
    <property type="project" value="InterPro"/>
</dbReference>
<dbReference type="SMART" id="SM00421">
    <property type="entry name" value="HTH_LUXR"/>
    <property type="match status" value="1"/>
</dbReference>
<dbReference type="InterPro" id="IPR013249">
    <property type="entry name" value="RNA_pol_sigma70_r4_t2"/>
</dbReference>
<feature type="domain" description="HTH luxR-type" evidence="5">
    <location>
        <begin position="128"/>
        <end position="186"/>
    </location>
</feature>
<comment type="similarity">
    <text evidence="1">Belongs to the sigma-70 factor family. ECF subfamily.</text>
</comment>
<dbReference type="GO" id="GO:0006352">
    <property type="term" value="P:DNA-templated transcription initiation"/>
    <property type="evidence" value="ECO:0007669"/>
    <property type="project" value="InterPro"/>
</dbReference>
<gene>
    <name evidence="6" type="primary">fecI_4</name>
    <name evidence="6" type="ORF">ERS852494_02930</name>
</gene>